<dbReference type="Gene3D" id="1.10.10.10">
    <property type="entry name" value="Winged helix-like DNA-binding domain superfamily/Winged helix DNA-binding domain"/>
    <property type="match status" value="1"/>
</dbReference>
<evidence type="ECO:0000313" key="13">
    <source>
        <dbReference type="Proteomes" id="UP000218387"/>
    </source>
</evidence>
<dbReference type="GO" id="GO:0005829">
    <property type="term" value="C:cytosol"/>
    <property type="evidence" value="ECO:0007669"/>
    <property type="project" value="TreeGrafter"/>
</dbReference>
<evidence type="ECO:0000259" key="10">
    <source>
        <dbReference type="PROSITE" id="PS50110"/>
    </source>
</evidence>
<keyword evidence="2 8" id="KW-0597">Phosphoprotein</keyword>
<dbReference type="GO" id="GO:0000976">
    <property type="term" value="F:transcription cis-regulatory region binding"/>
    <property type="evidence" value="ECO:0007669"/>
    <property type="project" value="TreeGrafter"/>
</dbReference>
<dbReference type="Gene3D" id="3.40.50.2300">
    <property type="match status" value="1"/>
</dbReference>
<organism evidence="12 13">
    <name type="scientific">Eubacterium maltosivorans</name>
    <dbReference type="NCBI Taxonomy" id="2041044"/>
    <lineage>
        <taxon>Bacteria</taxon>
        <taxon>Bacillati</taxon>
        <taxon>Bacillota</taxon>
        <taxon>Clostridia</taxon>
        <taxon>Eubacteriales</taxon>
        <taxon>Eubacteriaceae</taxon>
        <taxon>Eubacterium</taxon>
    </lineage>
</organism>
<dbReference type="PROSITE" id="PS51755">
    <property type="entry name" value="OMPR_PHOB"/>
    <property type="match status" value="1"/>
</dbReference>
<proteinExistence type="predicted"/>
<dbReference type="InterPro" id="IPR001867">
    <property type="entry name" value="OmpR/PhoB-type_DNA-bd"/>
</dbReference>
<evidence type="ECO:0000256" key="4">
    <source>
        <dbReference type="ARBA" id="ARBA00023015"/>
    </source>
</evidence>
<evidence type="ECO:0000259" key="11">
    <source>
        <dbReference type="PROSITE" id="PS51755"/>
    </source>
</evidence>
<evidence type="ECO:0000256" key="5">
    <source>
        <dbReference type="ARBA" id="ARBA00023125"/>
    </source>
</evidence>
<reference evidence="12 13" key="1">
    <citation type="submission" date="2018-05" db="EMBL/GenBank/DDBJ databases">
        <title>Genome comparison of Eubacterium sp.</title>
        <authorList>
            <person name="Feng Y."/>
            <person name="Sanchez-Andrea I."/>
            <person name="Stams A.J.M."/>
            <person name="De Vos W.M."/>
        </authorList>
    </citation>
    <scope>NUCLEOTIDE SEQUENCE [LARGE SCALE GENOMIC DNA]</scope>
    <source>
        <strain evidence="12 13">YI</strain>
    </source>
</reference>
<dbReference type="Proteomes" id="UP000218387">
    <property type="component" value="Chromosome"/>
</dbReference>
<feature type="DNA-binding region" description="OmpR/PhoB-type" evidence="9">
    <location>
        <begin position="131"/>
        <end position="230"/>
    </location>
</feature>
<dbReference type="KEGG" id="emt:CPZ25_000495"/>
<keyword evidence="6" id="KW-0804">Transcription</keyword>
<dbReference type="Pfam" id="PF00486">
    <property type="entry name" value="Trans_reg_C"/>
    <property type="match status" value="1"/>
</dbReference>
<dbReference type="GO" id="GO:0006355">
    <property type="term" value="P:regulation of DNA-templated transcription"/>
    <property type="evidence" value="ECO:0007669"/>
    <property type="project" value="InterPro"/>
</dbReference>
<dbReference type="PANTHER" id="PTHR48111">
    <property type="entry name" value="REGULATOR OF RPOS"/>
    <property type="match status" value="1"/>
</dbReference>
<keyword evidence="5 9" id="KW-0238">DNA-binding</keyword>
<evidence type="ECO:0000256" key="3">
    <source>
        <dbReference type="ARBA" id="ARBA00023012"/>
    </source>
</evidence>
<evidence type="ECO:0000256" key="1">
    <source>
        <dbReference type="ARBA" id="ARBA00018672"/>
    </source>
</evidence>
<dbReference type="GO" id="GO:0032993">
    <property type="term" value="C:protein-DNA complex"/>
    <property type="evidence" value="ECO:0007669"/>
    <property type="project" value="TreeGrafter"/>
</dbReference>
<dbReference type="EMBL" id="CP029487">
    <property type="protein sequence ID" value="QCT69843.1"/>
    <property type="molecule type" value="Genomic_DNA"/>
</dbReference>
<dbReference type="SMART" id="SM00862">
    <property type="entry name" value="Trans_reg_C"/>
    <property type="match status" value="1"/>
</dbReference>
<gene>
    <name evidence="12" type="ORF">CPZ25_000495</name>
</gene>
<evidence type="ECO:0000256" key="7">
    <source>
        <dbReference type="ARBA" id="ARBA00024867"/>
    </source>
</evidence>
<dbReference type="GO" id="GO:0000156">
    <property type="term" value="F:phosphorelay response regulator activity"/>
    <property type="evidence" value="ECO:0007669"/>
    <property type="project" value="TreeGrafter"/>
</dbReference>
<evidence type="ECO:0000256" key="8">
    <source>
        <dbReference type="PROSITE-ProRule" id="PRU00169"/>
    </source>
</evidence>
<keyword evidence="4" id="KW-0805">Transcription regulation</keyword>
<dbReference type="AlphaFoldDB" id="A0A4P9C3L4"/>
<keyword evidence="3" id="KW-0902">Two-component regulatory system</keyword>
<dbReference type="InterPro" id="IPR001789">
    <property type="entry name" value="Sig_transdc_resp-reg_receiver"/>
</dbReference>
<dbReference type="InterPro" id="IPR036388">
    <property type="entry name" value="WH-like_DNA-bd_sf"/>
</dbReference>
<evidence type="ECO:0000256" key="6">
    <source>
        <dbReference type="ARBA" id="ARBA00023163"/>
    </source>
</evidence>
<evidence type="ECO:0000256" key="2">
    <source>
        <dbReference type="ARBA" id="ARBA00022553"/>
    </source>
</evidence>
<keyword evidence="13" id="KW-1185">Reference proteome</keyword>
<dbReference type="InterPro" id="IPR039420">
    <property type="entry name" value="WalR-like"/>
</dbReference>
<dbReference type="Pfam" id="PF00072">
    <property type="entry name" value="Response_reg"/>
    <property type="match status" value="1"/>
</dbReference>
<dbReference type="PROSITE" id="PS50110">
    <property type="entry name" value="RESPONSE_REGULATORY"/>
    <property type="match status" value="1"/>
</dbReference>
<feature type="domain" description="Response regulatory" evidence="10">
    <location>
        <begin position="5"/>
        <end position="118"/>
    </location>
</feature>
<dbReference type="CDD" id="cd00383">
    <property type="entry name" value="trans_reg_C"/>
    <property type="match status" value="1"/>
</dbReference>
<dbReference type="PANTHER" id="PTHR48111:SF2">
    <property type="entry name" value="RESPONSE REGULATOR SAER"/>
    <property type="match status" value="1"/>
</dbReference>
<evidence type="ECO:0000256" key="9">
    <source>
        <dbReference type="PROSITE-ProRule" id="PRU01091"/>
    </source>
</evidence>
<dbReference type="RefSeq" id="WP_096919328.1">
    <property type="nucleotide sequence ID" value="NZ_CP029487.1"/>
</dbReference>
<accession>A0A4P9C3L4</accession>
<dbReference type="Gene3D" id="6.10.250.690">
    <property type="match status" value="1"/>
</dbReference>
<dbReference type="SMART" id="SM00448">
    <property type="entry name" value="REC"/>
    <property type="match status" value="1"/>
</dbReference>
<name>A0A4P9C3L4_EUBML</name>
<dbReference type="FunFam" id="1.10.10.10:FF:000018">
    <property type="entry name" value="DNA-binding response regulator ResD"/>
    <property type="match status" value="1"/>
</dbReference>
<feature type="modified residue" description="4-aspartylphosphate" evidence="8">
    <location>
        <position position="54"/>
    </location>
</feature>
<comment type="function">
    <text evidence="7">May play the central regulatory role in sporulation. It may be an element of the effector pathway responsible for the activation of sporulation genes in response to nutritional stress. Spo0A may act in concert with spo0H (a sigma factor) to control the expression of some genes that are critical to the sporulation process.</text>
</comment>
<feature type="domain" description="OmpR/PhoB-type" evidence="11">
    <location>
        <begin position="131"/>
        <end position="230"/>
    </location>
</feature>
<dbReference type="SUPFAM" id="SSF52172">
    <property type="entry name" value="CheY-like"/>
    <property type="match status" value="1"/>
</dbReference>
<evidence type="ECO:0000313" key="12">
    <source>
        <dbReference type="EMBL" id="QCT69843.1"/>
    </source>
</evidence>
<protein>
    <recommendedName>
        <fullName evidence="1">Stage 0 sporulation protein A homolog</fullName>
    </recommendedName>
</protein>
<sequence>MSPYHILIVEDDPDINSLLEKLLTRAGYHARPAFSGSEGKMCLEQYQYDLVLLDLMLPGVTGEELVAQIRRSSTVPIIIISAKASVADRIDLLKLGADDFICKPFDVGEVLARVEAQLRRAVAFSEAGRSPDLLTNGDLVLDAESMEVRLKNQPVSLTLREFKILHLLMSHPKKVFTRENLFTQVWEDEFLGEDNTVNVHISNIRSKLAKIDPDTSYIKTVWGIGFKLEG</sequence>
<dbReference type="InterPro" id="IPR011006">
    <property type="entry name" value="CheY-like_superfamily"/>
</dbReference>